<dbReference type="InterPro" id="IPR006439">
    <property type="entry name" value="HAD-SF_hydro_IA"/>
</dbReference>
<dbReference type="Gene3D" id="1.10.150.240">
    <property type="entry name" value="Putative phosphatase, domain 2"/>
    <property type="match status" value="1"/>
</dbReference>
<organism evidence="1 2">
    <name type="scientific">Kineococcus xinjiangensis</name>
    <dbReference type="NCBI Taxonomy" id="512762"/>
    <lineage>
        <taxon>Bacteria</taxon>
        <taxon>Bacillati</taxon>
        <taxon>Actinomycetota</taxon>
        <taxon>Actinomycetes</taxon>
        <taxon>Kineosporiales</taxon>
        <taxon>Kineosporiaceae</taxon>
        <taxon>Kineococcus</taxon>
    </lineage>
</organism>
<dbReference type="AlphaFoldDB" id="A0A2S6IVV7"/>
<dbReference type="PANTHER" id="PTHR43481">
    <property type="entry name" value="FRUCTOSE-1-PHOSPHATE PHOSPHATASE"/>
    <property type="match status" value="1"/>
</dbReference>
<dbReference type="SFLD" id="SFLDG01129">
    <property type="entry name" value="C1.5:_HAD__Beta-PGM__Phosphata"/>
    <property type="match status" value="1"/>
</dbReference>
<protein>
    <submittedName>
        <fullName evidence="1">Sugar-phosphatase</fullName>
    </submittedName>
</protein>
<sequence length="232" mass="24059">MDSTLETLAGSSFDAVLFDMDGTLIDSTAAIVRCWTRWAIEHAVGEEAFARAHGHGRPAADIVADLLPPELVAAGTQRITDLEVEDVEGVVRLPGTAELLAALPRERWAIVTSCTLPLARARAGAARLPEPGAWVTFDDVRRGKPDPEPYLLGARRLGVDPARCLVVEDAPAGLLSGRAAGCATLAVTTTHAPGELVADAIVASLADVAVEVARAGVRLVPPTGAGRPSAAV</sequence>
<dbReference type="GO" id="GO:0050308">
    <property type="term" value="F:sugar-phosphatase activity"/>
    <property type="evidence" value="ECO:0007669"/>
    <property type="project" value="TreeGrafter"/>
</dbReference>
<gene>
    <name evidence="1" type="ORF">CLV92_101179</name>
</gene>
<dbReference type="SUPFAM" id="SSF56784">
    <property type="entry name" value="HAD-like"/>
    <property type="match status" value="1"/>
</dbReference>
<dbReference type="Pfam" id="PF00702">
    <property type="entry name" value="Hydrolase"/>
    <property type="match status" value="1"/>
</dbReference>
<dbReference type="InterPro" id="IPR051806">
    <property type="entry name" value="HAD-like_SPP"/>
</dbReference>
<evidence type="ECO:0000313" key="1">
    <source>
        <dbReference type="EMBL" id="PPK98484.1"/>
    </source>
</evidence>
<dbReference type="Proteomes" id="UP000239485">
    <property type="component" value="Unassembled WGS sequence"/>
</dbReference>
<comment type="caution">
    <text evidence="1">The sequence shown here is derived from an EMBL/GenBank/DDBJ whole genome shotgun (WGS) entry which is preliminary data.</text>
</comment>
<dbReference type="InterPro" id="IPR036412">
    <property type="entry name" value="HAD-like_sf"/>
</dbReference>
<dbReference type="SFLD" id="SFLDS00003">
    <property type="entry name" value="Haloacid_Dehalogenase"/>
    <property type="match status" value="1"/>
</dbReference>
<dbReference type="RefSeq" id="WP_245886295.1">
    <property type="nucleotide sequence ID" value="NZ_PTJD01000001.1"/>
</dbReference>
<dbReference type="PANTHER" id="PTHR43481:SF4">
    <property type="entry name" value="GLYCEROL-1-PHOSPHATE PHOSPHOHYDROLASE 1-RELATED"/>
    <property type="match status" value="1"/>
</dbReference>
<keyword evidence="2" id="KW-1185">Reference proteome</keyword>
<evidence type="ECO:0000313" key="2">
    <source>
        <dbReference type="Proteomes" id="UP000239485"/>
    </source>
</evidence>
<dbReference type="NCBIfam" id="TIGR01509">
    <property type="entry name" value="HAD-SF-IA-v3"/>
    <property type="match status" value="1"/>
</dbReference>
<dbReference type="InterPro" id="IPR023214">
    <property type="entry name" value="HAD_sf"/>
</dbReference>
<dbReference type="Gene3D" id="3.40.50.1000">
    <property type="entry name" value="HAD superfamily/HAD-like"/>
    <property type="match status" value="1"/>
</dbReference>
<proteinExistence type="predicted"/>
<name>A0A2S6IVV7_9ACTN</name>
<reference evidence="1 2" key="1">
    <citation type="submission" date="2018-02" db="EMBL/GenBank/DDBJ databases">
        <title>Genomic Encyclopedia of Archaeal and Bacterial Type Strains, Phase II (KMG-II): from individual species to whole genera.</title>
        <authorList>
            <person name="Goeker M."/>
        </authorList>
    </citation>
    <scope>NUCLEOTIDE SEQUENCE [LARGE SCALE GENOMIC DNA]</scope>
    <source>
        <strain evidence="1 2">DSM 22857</strain>
    </source>
</reference>
<dbReference type="InterPro" id="IPR023198">
    <property type="entry name" value="PGP-like_dom2"/>
</dbReference>
<accession>A0A2S6IVV7</accession>
<dbReference type="EMBL" id="PTJD01000001">
    <property type="protein sequence ID" value="PPK98484.1"/>
    <property type="molecule type" value="Genomic_DNA"/>
</dbReference>